<dbReference type="OrthoDB" id="9781621at2"/>
<evidence type="ECO:0000256" key="3">
    <source>
        <dbReference type="ARBA" id="ARBA00022714"/>
    </source>
</evidence>
<evidence type="ECO:0000313" key="12">
    <source>
        <dbReference type="Proteomes" id="UP000193495"/>
    </source>
</evidence>
<keyword evidence="4" id="KW-0479">Metal-binding</keyword>
<dbReference type="RefSeq" id="WP_085895126.1">
    <property type="nucleotide sequence ID" value="NZ_FWFY01000002.1"/>
</dbReference>
<dbReference type="GO" id="GO:0051537">
    <property type="term" value="F:2 iron, 2 sulfur cluster binding"/>
    <property type="evidence" value="ECO:0007669"/>
    <property type="project" value="UniProtKB-KW"/>
</dbReference>
<dbReference type="Gene3D" id="2.102.10.10">
    <property type="entry name" value="Rieske [2Fe-2S] iron-sulphur domain"/>
    <property type="match status" value="1"/>
</dbReference>
<keyword evidence="3" id="KW-0001">2Fe-2S</keyword>
<evidence type="ECO:0000256" key="2">
    <source>
        <dbReference type="ARBA" id="ARBA00022630"/>
    </source>
</evidence>
<dbReference type="Pfam" id="PF07992">
    <property type="entry name" value="Pyr_redox_2"/>
    <property type="match status" value="1"/>
</dbReference>
<protein>
    <submittedName>
        <fullName evidence="11">Ferredoxin--NAD(P)(+) reductase fdr</fullName>
        <ecNumber evidence="11">1.18.1.2</ecNumber>
    </submittedName>
    <submittedName>
        <fullName evidence="10">Rieske-like 2Fe-2S protein</fullName>
    </submittedName>
</protein>
<evidence type="ECO:0000256" key="5">
    <source>
        <dbReference type="ARBA" id="ARBA00022827"/>
    </source>
</evidence>
<dbReference type="Proteomes" id="UP000193495">
    <property type="component" value="Unassembled WGS sequence"/>
</dbReference>
<dbReference type="GO" id="GO:0005737">
    <property type="term" value="C:cytoplasm"/>
    <property type="evidence" value="ECO:0007669"/>
    <property type="project" value="TreeGrafter"/>
</dbReference>
<dbReference type="GO" id="GO:0004324">
    <property type="term" value="F:ferredoxin-NADP+ reductase activity"/>
    <property type="evidence" value="ECO:0007669"/>
    <property type="project" value="UniProtKB-EC"/>
</dbReference>
<evidence type="ECO:0000313" key="11">
    <source>
        <dbReference type="EMBL" id="SLN24420.1"/>
    </source>
</evidence>
<dbReference type="Proteomes" id="UP000240624">
    <property type="component" value="Unassembled WGS sequence"/>
</dbReference>
<dbReference type="Pfam" id="PF00355">
    <property type="entry name" value="Rieske"/>
    <property type="match status" value="1"/>
</dbReference>
<keyword evidence="7" id="KW-0408">Iron</keyword>
<evidence type="ECO:0000259" key="9">
    <source>
        <dbReference type="PROSITE" id="PS51296"/>
    </source>
</evidence>
<keyword evidence="13" id="KW-1185">Reference proteome</keyword>
<dbReference type="EMBL" id="FWFY01000002">
    <property type="protein sequence ID" value="SLN24420.1"/>
    <property type="molecule type" value="Genomic_DNA"/>
</dbReference>
<dbReference type="SUPFAM" id="SSF50022">
    <property type="entry name" value="ISP domain"/>
    <property type="match status" value="1"/>
</dbReference>
<dbReference type="Gene3D" id="3.30.390.30">
    <property type="match status" value="1"/>
</dbReference>
<dbReference type="GO" id="GO:0016651">
    <property type="term" value="F:oxidoreductase activity, acting on NAD(P)H"/>
    <property type="evidence" value="ECO:0007669"/>
    <property type="project" value="TreeGrafter"/>
</dbReference>
<dbReference type="InterPro" id="IPR036922">
    <property type="entry name" value="Rieske_2Fe-2S_sf"/>
</dbReference>
<dbReference type="PRINTS" id="PR00368">
    <property type="entry name" value="FADPNR"/>
</dbReference>
<dbReference type="AlphaFoldDB" id="A0A1X6YLZ0"/>
<evidence type="ECO:0000256" key="6">
    <source>
        <dbReference type="ARBA" id="ARBA00023002"/>
    </source>
</evidence>
<dbReference type="InterPro" id="IPR016156">
    <property type="entry name" value="FAD/NAD-linked_Rdtase_dimer_sf"/>
</dbReference>
<feature type="domain" description="Rieske" evidence="9">
    <location>
        <begin position="4"/>
        <end position="99"/>
    </location>
</feature>
<evidence type="ECO:0000313" key="13">
    <source>
        <dbReference type="Proteomes" id="UP000240624"/>
    </source>
</evidence>
<reference evidence="10 13" key="2">
    <citation type="submission" date="2018-03" db="EMBL/GenBank/DDBJ databases">
        <title>Genomic Encyclopedia of Archaeal and Bacterial Type Strains, Phase II (KMG-II): from individual species to whole genera.</title>
        <authorList>
            <person name="Goeker M."/>
        </authorList>
    </citation>
    <scope>NUCLEOTIDE SEQUENCE [LARGE SCALE GENOMIC DNA]</scope>
    <source>
        <strain evidence="10 13">DSM 29956</strain>
    </source>
</reference>
<dbReference type="EMBL" id="PYGB01000001">
    <property type="protein sequence ID" value="PSK88477.1"/>
    <property type="molecule type" value="Genomic_DNA"/>
</dbReference>
<reference evidence="11 12" key="1">
    <citation type="submission" date="2017-03" db="EMBL/GenBank/DDBJ databases">
        <authorList>
            <person name="Afonso C.L."/>
            <person name="Miller P.J."/>
            <person name="Scott M.A."/>
            <person name="Spackman E."/>
            <person name="Goraichik I."/>
            <person name="Dimitrov K.M."/>
            <person name="Suarez D.L."/>
            <person name="Swayne D.E."/>
        </authorList>
    </citation>
    <scope>NUCLEOTIDE SEQUENCE [LARGE SCALE GENOMIC DNA]</scope>
    <source>
        <strain evidence="11 12">CECT 8367</strain>
    </source>
</reference>
<keyword evidence="8" id="KW-0411">Iron-sulfur</keyword>
<dbReference type="SUPFAM" id="SSF51905">
    <property type="entry name" value="FAD/NAD(P)-binding domain"/>
    <property type="match status" value="2"/>
</dbReference>
<evidence type="ECO:0000256" key="8">
    <source>
        <dbReference type="ARBA" id="ARBA00023014"/>
    </source>
</evidence>
<name>A0A1X6YLZ0_9RHOB</name>
<organism evidence="11 12">
    <name type="scientific">Limimaricola soesokkakensis</name>
    <dbReference type="NCBI Taxonomy" id="1343159"/>
    <lineage>
        <taxon>Bacteria</taxon>
        <taxon>Pseudomonadati</taxon>
        <taxon>Pseudomonadota</taxon>
        <taxon>Alphaproteobacteria</taxon>
        <taxon>Rhodobacterales</taxon>
        <taxon>Paracoccaceae</taxon>
        <taxon>Limimaricola</taxon>
    </lineage>
</organism>
<dbReference type="InterPro" id="IPR017941">
    <property type="entry name" value="Rieske_2Fe-2S"/>
</dbReference>
<comment type="cofactor">
    <cofactor evidence="1">
        <name>FAD</name>
        <dbReference type="ChEBI" id="CHEBI:57692"/>
    </cofactor>
</comment>
<evidence type="ECO:0000256" key="4">
    <source>
        <dbReference type="ARBA" id="ARBA00022723"/>
    </source>
</evidence>
<dbReference type="GO" id="GO:0046872">
    <property type="term" value="F:metal ion binding"/>
    <property type="evidence" value="ECO:0007669"/>
    <property type="project" value="UniProtKB-KW"/>
</dbReference>
<sequence>MAQHDIGALADLEENRPLKVMAGETAILVIRRGSEVTALAHACPHFGLPLSKGHLDGDRLICAFHHACFDVSSGRQTQPPGHGDLRRYAVEHRDGHVFVEVPEAADPHPAPAHVRRGKEARRVVIAGTGAAADACALTLREEGFEGSISMISPEGQPPYDRTLLSKGVLASSELPRHLTLTPPEALAERDIDLVEGRVAAIDAAAKEIRTETGATHGYDALLIATGGTANLLDLPGADLGGLHHLRSRQQAEILTRAAGEAKRVVVVGGGFTGLEAALSFAKRGLEVTVVLREETPLAKIIGEEIGRAIRAEHEAKGVRFVTGANVAGFEGEGRVSAVRLENGERLQANLVLLAIGVRPATAIEGLSPDEDGGLRTGPDLAVEGLDGVWAAGDVARVPTPWGRVRIEHWRVARQHGARAARAMLGKPASEIDVPFFWTALGRQYRYLGHAEGWDEIRIDGDPTADFTARYLKDGRVMALLGAGRDLEIARAHAEMIRAAGPLSG</sequence>
<dbReference type="SUPFAM" id="SSF55424">
    <property type="entry name" value="FAD/NAD-linked reductases, dimerisation (C-terminal) domain"/>
    <property type="match status" value="1"/>
</dbReference>
<dbReference type="EC" id="1.18.1.2" evidence="11"/>
<dbReference type="InterPro" id="IPR050446">
    <property type="entry name" value="FAD-oxidoreductase/Apoptosis"/>
</dbReference>
<dbReference type="InterPro" id="IPR023753">
    <property type="entry name" value="FAD/NAD-binding_dom"/>
</dbReference>
<accession>A0A1X6YLZ0</accession>
<dbReference type="PANTHER" id="PTHR43557">
    <property type="entry name" value="APOPTOSIS-INDUCING FACTOR 1"/>
    <property type="match status" value="1"/>
</dbReference>
<dbReference type="InterPro" id="IPR036188">
    <property type="entry name" value="FAD/NAD-bd_sf"/>
</dbReference>
<proteinExistence type="predicted"/>
<evidence type="ECO:0000256" key="1">
    <source>
        <dbReference type="ARBA" id="ARBA00001974"/>
    </source>
</evidence>
<evidence type="ECO:0000256" key="7">
    <source>
        <dbReference type="ARBA" id="ARBA00023004"/>
    </source>
</evidence>
<gene>
    <name evidence="11" type="primary">fdr_1</name>
    <name evidence="10" type="ORF">CLV79_101315</name>
    <name evidence="11" type="ORF">LOS8367_00771</name>
</gene>
<keyword evidence="6 11" id="KW-0560">Oxidoreductase</keyword>
<dbReference type="PROSITE" id="PS51296">
    <property type="entry name" value="RIESKE"/>
    <property type="match status" value="1"/>
</dbReference>
<keyword evidence="5" id="KW-0274">FAD</keyword>
<dbReference type="PANTHER" id="PTHR43557:SF2">
    <property type="entry name" value="RIESKE DOMAIN-CONTAINING PROTEIN-RELATED"/>
    <property type="match status" value="1"/>
</dbReference>
<keyword evidence="2" id="KW-0285">Flavoprotein</keyword>
<dbReference type="PRINTS" id="PR00411">
    <property type="entry name" value="PNDRDTASEI"/>
</dbReference>
<dbReference type="Gene3D" id="3.50.50.60">
    <property type="entry name" value="FAD/NAD(P)-binding domain"/>
    <property type="match status" value="2"/>
</dbReference>
<evidence type="ECO:0000313" key="10">
    <source>
        <dbReference type="EMBL" id="PSK88477.1"/>
    </source>
</evidence>